<dbReference type="InterPro" id="IPR004358">
    <property type="entry name" value="Sig_transdc_His_kin-like_C"/>
</dbReference>
<dbReference type="InterPro" id="IPR005467">
    <property type="entry name" value="His_kinase_dom"/>
</dbReference>
<accession>A0A7K1TGI2</accession>
<dbReference type="InterPro" id="IPR036890">
    <property type="entry name" value="HATPase_C_sf"/>
</dbReference>
<comment type="caution">
    <text evidence="7">The sequence shown here is derived from an EMBL/GenBank/DDBJ whole genome shotgun (WGS) entry which is preliminary data.</text>
</comment>
<reference evidence="7 8" key="1">
    <citation type="submission" date="2019-12" db="EMBL/GenBank/DDBJ databases">
        <title>Hymenobacter sp. HMF4947 Genome sequencing and assembly.</title>
        <authorList>
            <person name="Kang H."/>
            <person name="Cha I."/>
            <person name="Kim H."/>
            <person name="Joh K."/>
        </authorList>
    </citation>
    <scope>NUCLEOTIDE SEQUENCE [LARGE SCALE GENOMIC DNA]</scope>
    <source>
        <strain evidence="7 8">HMF4947</strain>
    </source>
</reference>
<dbReference type="SMART" id="SM00388">
    <property type="entry name" value="HisKA"/>
    <property type="match status" value="1"/>
</dbReference>
<dbReference type="InterPro" id="IPR013656">
    <property type="entry name" value="PAS_4"/>
</dbReference>
<dbReference type="Pfam" id="PF08448">
    <property type="entry name" value="PAS_4"/>
    <property type="match status" value="1"/>
</dbReference>
<dbReference type="SMART" id="SM00387">
    <property type="entry name" value="HATPase_c"/>
    <property type="match status" value="1"/>
</dbReference>
<dbReference type="Pfam" id="PF00512">
    <property type="entry name" value="HisKA"/>
    <property type="match status" value="1"/>
</dbReference>
<organism evidence="7 8">
    <name type="scientific">Hymenobacter ginkgonis</name>
    <dbReference type="NCBI Taxonomy" id="2682976"/>
    <lineage>
        <taxon>Bacteria</taxon>
        <taxon>Pseudomonadati</taxon>
        <taxon>Bacteroidota</taxon>
        <taxon>Cytophagia</taxon>
        <taxon>Cytophagales</taxon>
        <taxon>Hymenobacteraceae</taxon>
        <taxon>Hymenobacter</taxon>
    </lineage>
</organism>
<evidence type="ECO:0000259" key="6">
    <source>
        <dbReference type="PROSITE" id="PS50109"/>
    </source>
</evidence>
<dbReference type="InterPro" id="IPR003661">
    <property type="entry name" value="HisK_dim/P_dom"/>
</dbReference>
<dbReference type="Proteomes" id="UP000441336">
    <property type="component" value="Unassembled WGS sequence"/>
</dbReference>
<proteinExistence type="predicted"/>
<dbReference type="Gene3D" id="3.30.450.20">
    <property type="entry name" value="PAS domain"/>
    <property type="match status" value="1"/>
</dbReference>
<gene>
    <name evidence="7" type="ORF">GO988_14230</name>
</gene>
<dbReference type="SUPFAM" id="SSF47384">
    <property type="entry name" value="Homodimeric domain of signal transducing histidine kinase"/>
    <property type="match status" value="1"/>
</dbReference>
<sequence length="366" mass="40791">MLIGYLDRERRYQFNNEAYRAWFNQDPAALRGRLVRDVVGEQAYAATSGYMDRALAGERLDFEATMPYREGFTKHIHTNYVPDVRDGQVIGFYTLVQDVTEQVEALRQVAALNEQLVVINKELATANDELGTANRQLTRTNVDLDNFIYTASHDLRAPITNIEGLLLALREQISASAALSDNLIPQLLDMMQGAVERFQVTIAQLTDIARLQQAHDLATEEVAVAEVVEAVRLDLAPQLTQAAAQLLVDVAPDLRVSFAPKNLRSVVYNLLSNAIKYRHPARQPVVRLRAERREPAVVFTVQDNGLGLSAQQQGQLFGLFQRLHTHVEGTGVGLYMVKRMVENVGGTITVQSQPEIGTTFIIQLPA</sequence>
<dbReference type="FunFam" id="3.30.565.10:FF:000006">
    <property type="entry name" value="Sensor histidine kinase WalK"/>
    <property type="match status" value="1"/>
</dbReference>
<dbReference type="CDD" id="cd00082">
    <property type="entry name" value="HisKA"/>
    <property type="match status" value="1"/>
</dbReference>
<evidence type="ECO:0000256" key="4">
    <source>
        <dbReference type="ARBA" id="ARBA00022679"/>
    </source>
</evidence>
<dbReference type="PANTHER" id="PTHR43304:SF1">
    <property type="entry name" value="PAC DOMAIN-CONTAINING PROTEIN"/>
    <property type="match status" value="1"/>
</dbReference>
<dbReference type="SUPFAM" id="SSF55874">
    <property type="entry name" value="ATPase domain of HSP90 chaperone/DNA topoisomerase II/histidine kinase"/>
    <property type="match status" value="1"/>
</dbReference>
<keyword evidence="3" id="KW-0597">Phosphoprotein</keyword>
<keyword evidence="4" id="KW-0808">Transferase</keyword>
<evidence type="ECO:0000256" key="2">
    <source>
        <dbReference type="ARBA" id="ARBA00012438"/>
    </source>
</evidence>
<comment type="catalytic activity">
    <reaction evidence="1">
        <text>ATP + protein L-histidine = ADP + protein N-phospho-L-histidine.</text>
        <dbReference type="EC" id="2.7.13.3"/>
    </reaction>
</comment>
<keyword evidence="5" id="KW-0418">Kinase</keyword>
<dbReference type="InterPro" id="IPR052162">
    <property type="entry name" value="Sensor_kinase/Photoreceptor"/>
</dbReference>
<dbReference type="PRINTS" id="PR00344">
    <property type="entry name" value="BCTRLSENSOR"/>
</dbReference>
<dbReference type="Pfam" id="PF02518">
    <property type="entry name" value="HATPase_c"/>
    <property type="match status" value="1"/>
</dbReference>
<evidence type="ECO:0000256" key="3">
    <source>
        <dbReference type="ARBA" id="ARBA00022553"/>
    </source>
</evidence>
<dbReference type="AlphaFoldDB" id="A0A7K1TGI2"/>
<dbReference type="SUPFAM" id="SSF55785">
    <property type="entry name" value="PYP-like sensor domain (PAS domain)"/>
    <property type="match status" value="1"/>
</dbReference>
<dbReference type="GO" id="GO:0000155">
    <property type="term" value="F:phosphorelay sensor kinase activity"/>
    <property type="evidence" value="ECO:0007669"/>
    <property type="project" value="InterPro"/>
</dbReference>
<protein>
    <recommendedName>
        <fullName evidence="2">histidine kinase</fullName>
        <ecNumber evidence="2">2.7.13.3</ecNumber>
    </recommendedName>
</protein>
<dbReference type="InterPro" id="IPR036097">
    <property type="entry name" value="HisK_dim/P_sf"/>
</dbReference>
<dbReference type="PROSITE" id="PS50109">
    <property type="entry name" value="HIS_KIN"/>
    <property type="match status" value="1"/>
</dbReference>
<dbReference type="InterPro" id="IPR035965">
    <property type="entry name" value="PAS-like_dom_sf"/>
</dbReference>
<feature type="domain" description="Histidine kinase" evidence="6">
    <location>
        <begin position="150"/>
        <end position="366"/>
    </location>
</feature>
<dbReference type="Gene3D" id="3.30.565.10">
    <property type="entry name" value="Histidine kinase-like ATPase, C-terminal domain"/>
    <property type="match status" value="1"/>
</dbReference>
<dbReference type="Gene3D" id="1.10.287.130">
    <property type="match status" value="1"/>
</dbReference>
<dbReference type="EC" id="2.7.13.3" evidence="2"/>
<dbReference type="InterPro" id="IPR003594">
    <property type="entry name" value="HATPase_dom"/>
</dbReference>
<dbReference type="EMBL" id="WQKZ01000003">
    <property type="protein sequence ID" value="MVN77489.1"/>
    <property type="molecule type" value="Genomic_DNA"/>
</dbReference>
<evidence type="ECO:0000256" key="5">
    <source>
        <dbReference type="ARBA" id="ARBA00022777"/>
    </source>
</evidence>
<evidence type="ECO:0000313" key="7">
    <source>
        <dbReference type="EMBL" id="MVN77489.1"/>
    </source>
</evidence>
<evidence type="ECO:0000256" key="1">
    <source>
        <dbReference type="ARBA" id="ARBA00000085"/>
    </source>
</evidence>
<evidence type="ECO:0000313" key="8">
    <source>
        <dbReference type="Proteomes" id="UP000441336"/>
    </source>
</evidence>
<dbReference type="PANTHER" id="PTHR43304">
    <property type="entry name" value="PHYTOCHROME-LIKE PROTEIN CPH1"/>
    <property type="match status" value="1"/>
</dbReference>
<keyword evidence="8" id="KW-1185">Reference proteome</keyword>
<name>A0A7K1TGI2_9BACT</name>